<evidence type="ECO:0000313" key="2">
    <source>
        <dbReference type="Proteomes" id="UP000054537"/>
    </source>
</evidence>
<sequence>MAEKLKMQGLVNRIVRVLLWVPGLSRVIGRQLITLYVVGRKTGRRYVLPLAYTHQDDELLIGTPFAWARNLRTGDVIQVRYLGRPRSADVRVATDEPTVTAAYDVIARHNKNFAGFNEIGFDESGNPRPEDLHRAWAEGARVLYLTIH</sequence>
<dbReference type="eggNOG" id="ENOG50334GQ">
    <property type="taxonomic scope" value="Bacteria"/>
</dbReference>
<gene>
    <name evidence="1" type="ORF">MB27_21275</name>
</gene>
<comment type="caution">
    <text evidence="1">The sequence shown here is derived from an EMBL/GenBank/DDBJ whole genome shotgun (WGS) entry which is preliminary data.</text>
</comment>
<dbReference type="Gene3D" id="2.30.110.10">
    <property type="entry name" value="Electron Transport, Fmn-binding Protein, Chain A"/>
    <property type="match status" value="1"/>
</dbReference>
<protein>
    <submittedName>
        <fullName evidence="1">Uncharacterized protein</fullName>
    </submittedName>
</protein>
<evidence type="ECO:0000313" key="1">
    <source>
        <dbReference type="EMBL" id="KHD75748.1"/>
    </source>
</evidence>
<accession>A0A0A6UKZ3</accession>
<keyword evidence="2" id="KW-1185">Reference proteome</keyword>
<dbReference type="STRING" id="1869.MB27_21275"/>
<organism evidence="1 2">
    <name type="scientific">Actinoplanes utahensis</name>
    <dbReference type="NCBI Taxonomy" id="1869"/>
    <lineage>
        <taxon>Bacteria</taxon>
        <taxon>Bacillati</taxon>
        <taxon>Actinomycetota</taxon>
        <taxon>Actinomycetes</taxon>
        <taxon>Micromonosporales</taxon>
        <taxon>Micromonosporaceae</taxon>
        <taxon>Actinoplanes</taxon>
    </lineage>
</organism>
<dbReference type="AlphaFoldDB" id="A0A0A6UKZ3"/>
<dbReference type="Proteomes" id="UP000054537">
    <property type="component" value="Unassembled WGS sequence"/>
</dbReference>
<dbReference type="InterPro" id="IPR012349">
    <property type="entry name" value="Split_barrel_FMN-bd"/>
</dbReference>
<dbReference type="RefSeq" id="WP_043526889.1">
    <property type="nucleotide sequence ID" value="NZ_BAABKU010000030.1"/>
</dbReference>
<name>A0A0A6UKZ3_ACTUT</name>
<proteinExistence type="predicted"/>
<dbReference type="EMBL" id="JRTT01000024">
    <property type="protein sequence ID" value="KHD75748.1"/>
    <property type="molecule type" value="Genomic_DNA"/>
</dbReference>
<reference evidence="1 2" key="1">
    <citation type="submission" date="2014-10" db="EMBL/GenBank/DDBJ databases">
        <title>Draft genome sequence of Actinoplanes utahensis NRRL 12052.</title>
        <authorList>
            <person name="Velasco-Bucheli B."/>
            <person name="del Cerro C."/>
            <person name="Hormigo D."/>
            <person name="Garcia J.L."/>
            <person name="Acebal C."/>
            <person name="Arroyo M."/>
            <person name="de la Mata I."/>
        </authorList>
    </citation>
    <scope>NUCLEOTIDE SEQUENCE [LARGE SCALE GENOMIC DNA]</scope>
    <source>
        <strain evidence="1 2">NRRL 12052</strain>
    </source>
</reference>